<sequence>MIAGHRCEYTYFPWVVESAHAKGLIFLSADHRLIHPSTGSDIIADVRALFAFLASPSFSAAHLPLGVELDPERLAVMGISGGGYAARAAALYAEPRPRAAYLLYAMGGDFLSDHWLAVKEPAATLVIGPIDIKPGWDAVKHLLENEPAPATEAPSGRLTLLSWFWRTGTLLDHVLGEPISAGLRALPKDGRLAAVPVRLRPALLLETQSGPGGFPPTFLLHGGADAVVPVAESRATYERLLGAGVEVEIAVIEGAPHGLIAGFAPVRFVEGAEEAHERGMEFVARFLGCPAAGL</sequence>
<reference evidence="2 3" key="1">
    <citation type="journal article" date="2012" name="Science">
        <title>The Paleozoic origin of enzymatic lignin decomposition reconstructed from 31 fungal genomes.</title>
        <authorList>
            <person name="Floudas D."/>
            <person name="Binder M."/>
            <person name="Riley R."/>
            <person name="Barry K."/>
            <person name="Blanchette R.A."/>
            <person name="Henrissat B."/>
            <person name="Martinez A.T."/>
            <person name="Otillar R."/>
            <person name="Spatafora J.W."/>
            <person name="Yadav J.S."/>
            <person name="Aerts A."/>
            <person name="Benoit I."/>
            <person name="Boyd A."/>
            <person name="Carlson A."/>
            <person name="Copeland A."/>
            <person name="Coutinho P.M."/>
            <person name="de Vries R.P."/>
            <person name="Ferreira P."/>
            <person name="Findley K."/>
            <person name="Foster B."/>
            <person name="Gaskell J."/>
            <person name="Glotzer D."/>
            <person name="Gorecki P."/>
            <person name="Heitman J."/>
            <person name="Hesse C."/>
            <person name="Hori C."/>
            <person name="Igarashi K."/>
            <person name="Jurgens J.A."/>
            <person name="Kallen N."/>
            <person name="Kersten P."/>
            <person name="Kohler A."/>
            <person name="Kuees U."/>
            <person name="Kumar T.K.A."/>
            <person name="Kuo A."/>
            <person name="LaButti K."/>
            <person name="Larrondo L.F."/>
            <person name="Lindquist E."/>
            <person name="Ling A."/>
            <person name="Lombard V."/>
            <person name="Lucas S."/>
            <person name="Lundell T."/>
            <person name="Martin R."/>
            <person name="McLaughlin D.J."/>
            <person name="Morgenstern I."/>
            <person name="Morin E."/>
            <person name="Murat C."/>
            <person name="Nagy L.G."/>
            <person name="Nolan M."/>
            <person name="Ohm R.A."/>
            <person name="Patyshakuliyeva A."/>
            <person name="Rokas A."/>
            <person name="Ruiz-Duenas F.J."/>
            <person name="Sabat G."/>
            <person name="Salamov A."/>
            <person name="Samejima M."/>
            <person name="Schmutz J."/>
            <person name="Slot J.C."/>
            <person name="St John F."/>
            <person name="Stenlid J."/>
            <person name="Sun H."/>
            <person name="Sun S."/>
            <person name="Syed K."/>
            <person name="Tsang A."/>
            <person name="Wiebenga A."/>
            <person name="Young D."/>
            <person name="Pisabarro A."/>
            <person name="Eastwood D.C."/>
            <person name="Martin F."/>
            <person name="Cullen D."/>
            <person name="Grigoriev I.V."/>
            <person name="Hibbett D.S."/>
        </authorList>
    </citation>
    <scope>NUCLEOTIDE SEQUENCE</scope>
    <source>
        <strain evidence="3">FP-58527</strain>
    </source>
</reference>
<evidence type="ECO:0008006" key="4">
    <source>
        <dbReference type="Google" id="ProtNLM"/>
    </source>
</evidence>
<accession>S8ECA8</accession>
<dbReference type="HOGENOM" id="CLU_012494_9_2_1"/>
<dbReference type="SUPFAM" id="SSF53474">
    <property type="entry name" value="alpha/beta-Hydrolases"/>
    <property type="match status" value="1"/>
</dbReference>
<dbReference type="PANTHER" id="PTHR48081">
    <property type="entry name" value="AB HYDROLASE SUPERFAMILY PROTEIN C4A8.06C"/>
    <property type="match status" value="1"/>
</dbReference>
<evidence type="ECO:0000256" key="1">
    <source>
        <dbReference type="ARBA" id="ARBA00022801"/>
    </source>
</evidence>
<protein>
    <recommendedName>
        <fullName evidence="4">Peptidase S9 prolyl oligopeptidase catalytic domain-containing protein</fullName>
    </recommendedName>
</protein>
<dbReference type="AlphaFoldDB" id="S8ECA8"/>
<dbReference type="InterPro" id="IPR029058">
    <property type="entry name" value="AB_hydrolase_fold"/>
</dbReference>
<dbReference type="STRING" id="743788.S8ECA8"/>
<proteinExistence type="predicted"/>
<dbReference type="PANTHER" id="PTHR48081:SF3">
    <property type="entry name" value="ALPHA_BETA HYDROLASE FOLD-3 DOMAIN-CONTAINING PROTEIN"/>
    <property type="match status" value="1"/>
</dbReference>
<evidence type="ECO:0000313" key="2">
    <source>
        <dbReference type="EMBL" id="EPT02218.1"/>
    </source>
</evidence>
<dbReference type="eggNOG" id="ENOG502S3DF">
    <property type="taxonomic scope" value="Eukaryota"/>
</dbReference>
<dbReference type="InParanoid" id="S8ECA8"/>
<dbReference type="OrthoDB" id="19653at2759"/>
<organism evidence="2 3">
    <name type="scientific">Fomitopsis schrenkii</name>
    <name type="common">Brown rot fungus</name>
    <dbReference type="NCBI Taxonomy" id="2126942"/>
    <lineage>
        <taxon>Eukaryota</taxon>
        <taxon>Fungi</taxon>
        <taxon>Dikarya</taxon>
        <taxon>Basidiomycota</taxon>
        <taxon>Agaricomycotina</taxon>
        <taxon>Agaricomycetes</taxon>
        <taxon>Polyporales</taxon>
        <taxon>Fomitopsis</taxon>
    </lineage>
</organism>
<dbReference type="Gene3D" id="3.40.50.1820">
    <property type="entry name" value="alpha/beta hydrolase"/>
    <property type="match status" value="1"/>
</dbReference>
<dbReference type="GO" id="GO:0016787">
    <property type="term" value="F:hydrolase activity"/>
    <property type="evidence" value="ECO:0007669"/>
    <property type="project" value="UniProtKB-KW"/>
</dbReference>
<keyword evidence="3" id="KW-1185">Reference proteome</keyword>
<evidence type="ECO:0000313" key="3">
    <source>
        <dbReference type="Proteomes" id="UP000015241"/>
    </source>
</evidence>
<name>S8ECA8_FOMSC</name>
<dbReference type="Proteomes" id="UP000015241">
    <property type="component" value="Unassembled WGS sequence"/>
</dbReference>
<dbReference type="InterPro" id="IPR050300">
    <property type="entry name" value="GDXG_lipolytic_enzyme"/>
</dbReference>
<gene>
    <name evidence="2" type="ORF">FOMPIDRAFT_1047924</name>
</gene>
<keyword evidence="1" id="KW-0378">Hydrolase</keyword>
<dbReference type="EMBL" id="KE504136">
    <property type="protein sequence ID" value="EPT02218.1"/>
    <property type="molecule type" value="Genomic_DNA"/>
</dbReference>